<sequence length="246" mass="28930">MNHSSRSFKILSKVLTESKINNSGTKELPQSLDPDNDKQSDNNELSFTIQNLQQEYFQVQRALSNENIDPNIGQITQNEDNSDKDWIENLEENCHNTSESNKTGNNETDENNVSFGDNTEEINKTKNNSEEEENIDQTNKKRKRKKNRLSDSNDWEYNSNKKKREKGEIYLGRKDNKFTVKKCIRQIKNRCLCSEEKRNAFASMENLPNLYQDKLKIKKEKFEHLLAFKSTMEQDYHAFYDSLVHE</sequence>
<evidence type="ECO:0000313" key="3">
    <source>
        <dbReference type="Proteomes" id="UP001153636"/>
    </source>
</evidence>
<name>A0A9P0GEF0_9CUCU</name>
<dbReference type="Proteomes" id="UP001153636">
    <property type="component" value="Chromosome 5"/>
</dbReference>
<proteinExistence type="predicted"/>
<dbReference type="OrthoDB" id="6784476at2759"/>
<keyword evidence="3" id="KW-1185">Reference proteome</keyword>
<evidence type="ECO:0000313" key="2">
    <source>
        <dbReference type="EMBL" id="CAH1110433.1"/>
    </source>
</evidence>
<feature type="compositionally biased region" description="Polar residues" evidence="1">
    <location>
        <begin position="95"/>
        <end position="117"/>
    </location>
</feature>
<feature type="region of interest" description="Disordered" evidence="1">
    <location>
        <begin position="95"/>
        <end position="160"/>
    </location>
</feature>
<reference evidence="2" key="1">
    <citation type="submission" date="2022-01" db="EMBL/GenBank/DDBJ databases">
        <authorList>
            <person name="King R."/>
        </authorList>
    </citation>
    <scope>NUCLEOTIDE SEQUENCE</scope>
</reference>
<organism evidence="2 3">
    <name type="scientific">Psylliodes chrysocephalus</name>
    <dbReference type="NCBI Taxonomy" id="3402493"/>
    <lineage>
        <taxon>Eukaryota</taxon>
        <taxon>Metazoa</taxon>
        <taxon>Ecdysozoa</taxon>
        <taxon>Arthropoda</taxon>
        <taxon>Hexapoda</taxon>
        <taxon>Insecta</taxon>
        <taxon>Pterygota</taxon>
        <taxon>Neoptera</taxon>
        <taxon>Endopterygota</taxon>
        <taxon>Coleoptera</taxon>
        <taxon>Polyphaga</taxon>
        <taxon>Cucujiformia</taxon>
        <taxon>Chrysomeloidea</taxon>
        <taxon>Chrysomelidae</taxon>
        <taxon>Galerucinae</taxon>
        <taxon>Alticini</taxon>
        <taxon>Psylliodes</taxon>
    </lineage>
</organism>
<dbReference type="EMBL" id="OV651817">
    <property type="protein sequence ID" value="CAH1110433.1"/>
    <property type="molecule type" value="Genomic_DNA"/>
</dbReference>
<accession>A0A9P0GEF0</accession>
<dbReference type="AlphaFoldDB" id="A0A9P0GEF0"/>
<feature type="region of interest" description="Disordered" evidence="1">
    <location>
        <begin position="18"/>
        <end position="42"/>
    </location>
</feature>
<gene>
    <name evidence="2" type="ORF">PSYICH_LOCUS10816</name>
</gene>
<protein>
    <submittedName>
        <fullName evidence="2">Uncharacterized protein</fullName>
    </submittedName>
</protein>
<evidence type="ECO:0000256" key="1">
    <source>
        <dbReference type="SAM" id="MobiDB-lite"/>
    </source>
</evidence>